<dbReference type="KEGG" id="bann:JFN94_01985"/>
<dbReference type="RefSeq" id="WP_199568586.1">
    <property type="nucleotide sequence ID" value="NZ_CP066769.1"/>
</dbReference>
<dbReference type="Proteomes" id="UP000596205">
    <property type="component" value="Chromosome 1"/>
</dbReference>
<sequence>MVSTLGPQFETAGSDGRRFTGRHWWGYPADDGIVDPVVGGQADLLAELLGMARSPDTTGTTIYVLAPEFQEASPEEVFASMARVIVEFFWPKLIDGVGGAPTMTFGLQWKGNEITLPIGEPQWALLTQAFHSTSAPASSSMAAVHPIACQRPRQHLGTLALLRRPSRPPSKDGFEEKGGADSGGRRNAVELPLRHIAVMRAPNFVVKYIEGPPAPYGLAEYAGVFRVDSAADSAFARAEPPTHDDWVPDLLEAPTERTYVRVAQRRIRELVESFAAPHAIEPESADGRSVVGFSTMLGGLVPSLHRDEVSDTERRARGDFTRMPKARSTVRLKFIGEPSLDLVDGLPAMIVKFEVEGTHGQTARVTALPRVMVADGFETDPPEGAEIPRVLAWRGPDGAVFSTDADCDIQTGSGLWIVEVRIPSDAMTTLTLDVKAHTT</sequence>
<accession>A0A7T7AHM6</accession>
<dbReference type="EMBL" id="CP066769">
    <property type="protein sequence ID" value="QQK02970.1"/>
    <property type="molecule type" value="Genomic_DNA"/>
</dbReference>
<proteinExistence type="predicted"/>
<reference evidence="2 3" key="1">
    <citation type="submission" date="2020-12" db="EMBL/GenBank/DDBJ databases">
        <title>Complete genome sequence of Burkholderia anthina BJQ0011.</title>
        <authorList>
            <person name="Xu Y."/>
        </authorList>
    </citation>
    <scope>NUCLEOTIDE SEQUENCE [LARGE SCALE GENOMIC DNA]</scope>
    <source>
        <strain evidence="2 3">BJQ0011</strain>
    </source>
</reference>
<evidence type="ECO:0000256" key="1">
    <source>
        <dbReference type="SAM" id="MobiDB-lite"/>
    </source>
</evidence>
<name>A0A7T7AHM6_9BURK</name>
<organism evidence="2 3">
    <name type="scientific">Burkholderia anthina</name>
    <dbReference type="NCBI Taxonomy" id="179879"/>
    <lineage>
        <taxon>Bacteria</taxon>
        <taxon>Pseudomonadati</taxon>
        <taxon>Pseudomonadota</taxon>
        <taxon>Betaproteobacteria</taxon>
        <taxon>Burkholderiales</taxon>
        <taxon>Burkholderiaceae</taxon>
        <taxon>Burkholderia</taxon>
        <taxon>Burkholderia cepacia complex</taxon>
    </lineage>
</organism>
<evidence type="ECO:0000313" key="2">
    <source>
        <dbReference type="EMBL" id="QQK02970.1"/>
    </source>
</evidence>
<feature type="region of interest" description="Disordered" evidence="1">
    <location>
        <begin position="163"/>
        <end position="186"/>
    </location>
</feature>
<dbReference type="AlphaFoldDB" id="A0A7T7AHM6"/>
<protein>
    <submittedName>
        <fullName evidence="2">Uncharacterized protein</fullName>
    </submittedName>
</protein>
<gene>
    <name evidence="2" type="ORF">JFN94_01985</name>
</gene>
<feature type="compositionally biased region" description="Basic and acidic residues" evidence="1">
    <location>
        <begin position="169"/>
        <end position="186"/>
    </location>
</feature>
<evidence type="ECO:0000313" key="3">
    <source>
        <dbReference type="Proteomes" id="UP000596205"/>
    </source>
</evidence>